<evidence type="ECO:0008006" key="4">
    <source>
        <dbReference type="Google" id="ProtNLM"/>
    </source>
</evidence>
<dbReference type="Proteomes" id="UP000629911">
    <property type="component" value="Unassembled WGS sequence"/>
</dbReference>
<proteinExistence type="predicted"/>
<evidence type="ECO:0000313" key="3">
    <source>
        <dbReference type="Proteomes" id="UP000629911"/>
    </source>
</evidence>
<gene>
    <name evidence="2" type="ORF">GCM10010287_61160</name>
</gene>
<feature type="compositionally biased region" description="Polar residues" evidence="1">
    <location>
        <begin position="85"/>
        <end position="96"/>
    </location>
</feature>
<name>A0ABQ2U7K9_9ACTN</name>
<evidence type="ECO:0000313" key="2">
    <source>
        <dbReference type="EMBL" id="GGT78547.1"/>
    </source>
</evidence>
<reference evidence="3" key="1">
    <citation type="journal article" date="2019" name="Int. J. Syst. Evol. Microbiol.">
        <title>The Global Catalogue of Microorganisms (GCM) 10K type strain sequencing project: providing services to taxonomists for standard genome sequencing and annotation.</title>
        <authorList>
            <consortium name="The Broad Institute Genomics Platform"/>
            <consortium name="The Broad Institute Genome Sequencing Center for Infectious Disease"/>
            <person name="Wu L."/>
            <person name="Ma J."/>
        </authorList>
    </citation>
    <scope>NUCLEOTIDE SEQUENCE [LARGE SCALE GENOMIC DNA]</scope>
    <source>
        <strain evidence="3">JCM 4422</strain>
    </source>
</reference>
<evidence type="ECO:0000256" key="1">
    <source>
        <dbReference type="SAM" id="MobiDB-lite"/>
    </source>
</evidence>
<feature type="region of interest" description="Disordered" evidence="1">
    <location>
        <begin position="62"/>
        <end position="96"/>
    </location>
</feature>
<dbReference type="EMBL" id="BMTZ01000031">
    <property type="protein sequence ID" value="GGT78547.1"/>
    <property type="molecule type" value="Genomic_DNA"/>
</dbReference>
<keyword evidence="3" id="KW-1185">Reference proteome</keyword>
<comment type="caution">
    <text evidence="2">The sequence shown here is derived from an EMBL/GenBank/DDBJ whole genome shotgun (WGS) entry which is preliminary data.</text>
</comment>
<sequence>MVEHDKSGRLLGQRHVDDAQTLRLPGVQILRIKHSDRSSSCFTHHNVARSTGIPLKALKGRGDCARPHGAAADDAPPRGERLRGRTSQGAAPQINY</sequence>
<organism evidence="2 3">
    <name type="scientific">Streptomyces variabilis</name>
    <dbReference type="NCBI Taxonomy" id="67372"/>
    <lineage>
        <taxon>Bacteria</taxon>
        <taxon>Bacillati</taxon>
        <taxon>Actinomycetota</taxon>
        <taxon>Actinomycetes</taxon>
        <taxon>Kitasatosporales</taxon>
        <taxon>Streptomycetaceae</taxon>
        <taxon>Streptomyces</taxon>
        <taxon>Streptomyces griseoincarnatus group</taxon>
    </lineage>
</organism>
<accession>A0ABQ2U7K9</accession>
<protein>
    <recommendedName>
        <fullName evidence="4">Transposase</fullName>
    </recommendedName>
</protein>